<evidence type="ECO:0000256" key="5">
    <source>
        <dbReference type="SAM" id="SignalP"/>
    </source>
</evidence>
<dbReference type="GO" id="GO:0046872">
    <property type="term" value="F:metal ion binding"/>
    <property type="evidence" value="ECO:0007669"/>
    <property type="project" value="UniProtKB-KW"/>
</dbReference>
<dbReference type="InterPro" id="IPR009056">
    <property type="entry name" value="Cyt_c-like_dom"/>
</dbReference>
<dbReference type="SUPFAM" id="SSF46626">
    <property type="entry name" value="Cytochrome c"/>
    <property type="match status" value="1"/>
</dbReference>
<organism evidence="7 8">
    <name type="scientific">Rhodopila globiformis</name>
    <name type="common">Rhodopseudomonas globiformis</name>
    <dbReference type="NCBI Taxonomy" id="1071"/>
    <lineage>
        <taxon>Bacteria</taxon>
        <taxon>Pseudomonadati</taxon>
        <taxon>Pseudomonadota</taxon>
        <taxon>Alphaproteobacteria</taxon>
        <taxon>Acetobacterales</taxon>
        <taxon>Acetobacteraceae</taxon>
        <taxon>Rhodopila</taxon>
    </lineage>
</organism>
<protein>
    <submittedName>
        <fullName evidence="7">Cytochrome C</fullName>
    </submittedName>
</protein>
<feature type="signal peptide" evidence="5">
    <location>
        <begin position="1"/>
        <end position="22"/>
    </location>
</feature>
<dbReference type="Proteomes" id="UP000239724">
    <property type="component" value="Unassembled WGS sequence"/>
</dbReference>
<dbReference type="PROSITE" id="PS51007">
    <property type="entry name" value="CYTC"/>
    <property type="match status" value="1"/>
</dbReference>
<evidence type="ECO:0000256" key="2">
    <source>
        <dbReference type="ARBA" id="ARBA00022723"/>
    </source>
</evidence>
<keyword evidence="2 4" id="KW-0479">Metal-binding</keyword>
<dbReference type="RefSeq" id="WP_104517844.1">
    <property type="nucleotide sequence ID" value="NZ_NHRY01000060.1"/>
</dbReference>
<evidence type="ECO:0000313" key="7">
    <source>
        <dbReference type="EMBL" id="PPQ36248.1"/>
    </source>
</evidence>
<feature type="domain" description="Cytochrome c" evidence="6">
    <location>
        <begin position="184"/>
        <end position="272"/>
    </location>
</feature>
<evidence type="ECO:0000313" key="8">
    <source>
        <dbReference type="Proteomes" id="UP000239724"/>
    </source>
</evidence>
<name>A0A2S6NLM7_RHOGL</name>
<keyword evidence="8" id="KW-1185">Reference proteome</keyword>
<evidence type="ECO:0000256" key="3">
    <source>
        <dbReference type="ARBA" id="ARBA00023004"/>
    </source>
</evidence>
<comment type="caution">
    <text evidence="7">The sequence shown here is derived from an EMBL/GenBank/DDBJ whole genome shotgun (WGS) entry which is preliminary data.</text>
</comment>
<evidence type="ECO:0000256" key="4">
    <source>
        <dbReference type="PROSITE-ProRule" id="PRU00433"/>
    </source>
</evidence>
<reference evidence="7 8" key="1">
    <citation type="journal article" date="2018" name="Arch. Microbiol.">
        <title>New insights into the metabolic potential of the phototrophic purple bacterium Rhodopila globiformis DSM 161(T) from its draft genome sequence and evidence for a vanadium-dependent nitrogenase.</title>
        <authorList>
            <person name="Imhoff J.F."/>
            <person name="Rahn T."/>
            <person name="Kunzel S."/>
            <person name="Neulinger S.C."/>
        </authorList>
    </citation>
    <scope>NUCLEOTIDE SEQUENCE [LARGE SCALE GENOMIC DNA]</scope>
    <source>
        <strain evidence="7 8">DSM 161</strain>
    </source>
</reference>
<dbReference type="GO" id="GO:0020037">
    <property type="term" value="F:heme binding"/>
    <property type="evidence" value="ECO:0007669"/>
    <property type="project" value="InterPro"/>
</dbReference>
<dbReference type="Gene3D" id="1.10.760.10">
    <property type="entry name" value="Cytochrome c-like domain"/>
    <property type="match status" value="1"/>
</dbReference>
<evidence type="ECO:0000256" key="1">
    <source>
        <dbReference type="ARBA" id="ARBA00022617"/>
    </source>
</evidence>
<accession>A0A2S6NLM7</accession>
<sequence length="282" mass="30159">MRSLIGLAMLMLMVLGTTPAGAAEPSLTLDLGGVTHRFTAAELLARPDAAELAIPHDHDYRRATHYRAAPLLPLLAGLPPDRFDTLEARATDGFVAQIPLSLVRKGAAGGATAWIAVEPPGQPWPNLPGKNVGAGPFYLVWQHPERSGVIPEQWPYQLASLTAVESPAHRWPQLAVDPSLPPGAPARHGQRVFAANCLPCHRLNGGGAGEMGPDLGRPMNATAYLTDAGLRALVRDPKAVRTWPLQRMPGFSAATLPDTDLDALLAYLHHMARHEDVASGQR</sequence>
<feature type="chain" id="PRO_5015486108" evidence="5">
    <location>
        <begin position="23"/>
        <end position="282"/>
    </location>
</feature>
<keyword evidence="1 4" id="KW-0349">Heme</keyword>
<dbReference type="GO" id="GO:0009055">
    <property type="term" value="F:electron transfer activity"/>
    <property type="evidence" value="ECO:0007669"/>
    <property type="project" value="InterPro"/>
</dbReference>
<gene>
    <name evidence="7" type="ORF">CCS01_05485</name>
</gene>
<dbReference type="AlphaFoldDB" id="A0A2S6NLM7"/>
<dbReference type="EMBL" id="NHRY01000060">
    <property type="protein sequence ID" value="PPQ36248.1"/>
    <property type="molecule type" value="Genomic_DNA"/>
</dbReference>
<dbReference type="Pfam" id="PF00034">
    <property type="entry name" value="Cytochrom_C"/>
    <property type="match status" value="1"/>
</dbReference>
<keyword evidence="5" id="KW-0732">Signal</keyword>
<evidence type="ECO:0000259" key="6">
    <source>
        <dbReference type="PROSITE" id="PS51007"/>
    </source>
</evidence>
<dbReference type="InterPro" id="IPR036909">
    <property type="entry name" value="Cyt_c-like_dom_sf"/>
</dbReference>
<proteinExistence type="predicted"/>
<dbReference type="OrthoDB" id="5728201at2"/>
<keyword evidence="3 4" id="KW-0408">Iron</keyword>